<evidence type="ECO:0000313" key="1">
    <source>
        <dbReference type="EMBL" id="KAK1128003.1"/>
    </source>
</evidence>
<dbReference type="AlphaFoldDB" id="A0AA40KPJ3"/>
<reference evidence="1" key="1">
    <citation type="submission" date="2021-10" db="EMBL/GenBank/DDBJ databases">
        <title>Melipona bicolor Genome sequencing and assembly.</title>
        <authorList>
            <person name="Araujo N.S."/>
            <person name="Arias M.C."/>
        </authorList>
    </citation>
    <scope>NUCLEOTIDE SEQUENCE</scope>
    <source>
        <strain evidence="1">USP_2M_L1-L4_2017</strain>
        <tissue evidence="1">Whole body</tissue>
    </source>
</reference>
<evidence type="ECO:0000313" key="2">
    <source>
        <dbReference type="Proteomes" id="UP001177670"/>
    </source>
</evidence>
<sequence>MNKDVAECQLAKSACLYTPPGCAIGTRARVREEGVLTREWVSIHRVTHVARAHGTLFSIWFQASLVNAHGEPCLEYGCPGRPQYEPFVPAPPGHTPNCAKPGQTFCESLDHYPR</sequence>
<gene>
    <name evidence="1" type="ORF">K0M31_003496</name>
</gene>
<dbReference type="Proteomes" id="UP001177670">
    <property type="component" value="Unassembled WGS sequence"/>
</dbReference>
<name>A0AA40KPJ3_9HYME</name>
<accession>A0AA40KPJ3</accession>
<comment type="caution">
    <text evidence="1">The sequence shown here is derived from an EMBL/GenBank/DDBJ whole genome shotgun (WGS) entry which is preliminary data.</text>
</comment>
<protein>
    <submittedName>
        <fullName evidence="1">Uncharacterized protein</fullName>
    </submittedName>
</protein>
<keyword evidence="2" id="KW-1185">Reference proteome</keyword>
<organism evidence="1 2">
    <name type="scientific">Melipona bicolor</name>
    <dbReference type="NCBI Taxonomy" id="60889"/>
    <lineage>
        <taxon>Eukaryota</taxon>
        <taxon>Metazoa</taxon>
        <taxon>Ecdysozoa</taxon>
        <taxon>Arthropoda</taxon>
        <taxon>Hexapoda</taxon>
        <taxon>Insecta</taxon>
        <taxon>Pterygota</taxon>
        <taxon>Neoptera</taxon>
        <taxon>Endopterygota</taxon>
        <taxon>Hymenoptera</taxon>
        <taxon>Apocrita</taxon>
        <taxon>Aculeata</taxon>
        <taxon>Apoidea</taxon>
        <taxon>Anthophila</taxon>
        <taxon>Apidae</taxon>
        <taxon>Melipona</taxon>
    </lineage>
</organism>
<dbReference type="EMBL" id="JAHYIQ010000011">
    <property type="protein sequence ID" value="KAK1128003.1"/>
    <property type="molecule type" value="Genomic_DNA"/>
</dbReference>
<proteinExistence type="predicted"/>